<keyword evidence="11 14" id="KW-0175">Coiled coil</keyword>
<dbReference type="Proteomes" id="UP000199075">
    <property type="component" value="Unassembled WGS sequence"/>
</dbReference>
<dbReference type="PANTHER" id="PTHR32114">
    <property type="entry name" value="ABC TRANSPORTER ABCH.3"/>
    <property type="match status" value="1"/>
</dbReference>
<protein>
    <recommendedName>
        <fullName evidence="3">Nuclease SbcCD subunit C</fullName>
    </recommendedName>
</protein>
<feature type="compositionally biased region" description="Basic and acidic residues" evidence="15">
    <location>
        <begin position="865"/>
        <end position="874"/>
    </location>
</feature>
<proteinExistence type="inferred from homology"/>
<keyword evidence="7" id="KW-0255">Endonuclease</keyword>
<feature type="region of interest" description="Disordered" evidence="15">
    <location>
        <begin position="903"/>
        <end position="934"/>
    </location>
</feature>
<evidence type="ECO:0000256" key="9">
    <source>
        <dbReference type="ARBA" id="ARBA00022839"/>
    </source>
</evidence>
<feature type="region of interest" description="Disordered" evidence="15">
    <location>
        <begin position="854"/>
        <end position="876"/>
    </location>
</feature>
<dbReference type="GO" id="GO:0016887">
    <property type="term" value="F:ATP hydrolysis activity"/>
    <property type="evidence" value="ECO:0007669"/>
    <property type="project" value="InterPro"/>
</dbReference>
<sequence length="1108" mass="123940">MRILALRLENLASLPGPLELDFTAPPLGDAGLFAITGPTGAGKSTLLDALCLALFGSTPRLRQAPSRDSQVADAPDSTLTTGDPRTLLRRGAAEGHAEVDFLGRDGRRYRARWAVRRARQRVDGRLQKAEQSLTDLDAERLLTAQKREFDRLLPERLGLGFDQFTRAVLLAQSEFAAFLQADDNARSDLLERLTGTAEYSAISMAAYQRANAARKAVEALEARLEGDRPAEPETRAELQQTAEATRQALTDLQRQAASLQDRRRWHDDDDRLHAAYRQGLARQQDAEADWQALGEARADREWRRRIAPKRHALARSAALPDEITALEASHAETARALAEAERDQAEAREALDARERDLAEAAAARREAEPALREAREEAQRLATHDRQLADLEAARTRQQAETERLAREHRSADEAQQARQRRRDDWRSTLERLVGSHPRLDAARQAAQQIHDEAARRHLALAELASRWQELGRADQALDQLTRRLGDDETRRNTLLTEGQAARKALDSAQAHLDSVGALIDRSRAVRSESVARLREALVEGEPCPVCGGHDHPWREHPPATPEAAQLEAQEAEEARQLDAARKARDAAQRRRDELVGEYRAVEAALARHRQDREAAERQHDAARKALEAHPLQQELAAIEANERDAWLEAERETSETHRRRARGHLDELARAEAELAPLEQALQEGQVALARLETGKASADKALAELDQRLPPLREEREALARALAARLGEHASPDAWQQHFDARQEQARQARDAAQARWHTAQQQQQRLAQRVEHEAERLEGLHRERDTLARELADWRAAHPELSDATLDRLLTQSEEAARDEEREIEAADQARQRAAATLAERRDALLRHRRDQGLAEEADEASREDERDAALLSDAVDDELRRRREALEVAEAELHPRLEGAQKARDEAAFALSDDDRRRERRKAGQAEREAAQAEFRRWGQINELIGSADGKAFRRIAQAYNLEQLLEHANAHLSGLSRRYRLIRGGSELGLLVEDRDMADERRSVHSLSGGETFLVSLALALGLASMASGELVIESLFIDEGFGSLDPQSLALAMEALDGLQALGRRVGVISHVQEMHERIPVQIRVEPVGNGTSRAILVSQ</sequence>
<feature type="coiled-coil region" evidence="14">
    <location>
        <begin position="565"/>
        <end position="627"/>
    </location>
</feature>
<dbReference type="Pfam" id="PF13476">
    <property type="entry name" value="AAA_23"/>
    <property type="match status" value="1"/>
</dbReference>
<dbReference type="OrthoDB" id="9795626at2"/>
<evidence type="ECO:0000256" key="13">
    <source>
        <dbReference type="ARBA" id="ARBA00055999"/>
    </source>
</evidence>
<comment type="subunit">
    <text evidence="2">Heterodimer of SbcC and SbcD.</text>
</comment>
<dbReference type="GO" id="GO:0006310">
    <property type="term" value="P:DNA recombination"/>
    <property type="evidence" value="ECO:0007669"/>
    <property type="project" value="UniProtKB-KW"/>
</dbReference>
<dbReference type="EMBL" id="FNIV01000001">
    <property type="protein sequence ID" value="SDN69660.1"/>
    <property type="molecule type" value="Genomic_DNA"/>
</dbReference>
<dbReference type="RefSeq" id="WP_089676646.1">
    <property type="nucleotide sequence ID" value="NZ_FNIV01000001.1"/>
</dbReference>
<keyword evidence="5" id="KW-0540">Nuclease</keyword>
<dbReference type="InterPro" id="IPR038729">
    <property type="entry name" value="Rad50/SbcC_AAA"/>
</dbReference>
<feature type="region of interest" description="Disordered" evidence="15">
    <location>
        <begin position="819"/>
        <end position="841"/>
    </location>
</feature>
<dbReference type="InterPro" id="IPR027417">
    <property type="entry name" value="P-loop_NTPase"/>
</dbReference>
<feature type="coiled-coil region" evidence="14">
    <location>
        <begin position="656"/>
        <end position="711"/>
    </location>
</feature>
<feature type="coiled-coil region" evidence="14">
    <location>
        <begin position="235"/>
        <end position="262"/>
    </location>
</feature>
<dbReference type="SUPFAM" id="SSF52540">
    <property type="entry name" value="P-loop containing nucleoside triphosphate hydrolases"/>
    <property type="match status" value="1"/>
</dbReference>
<evidence type="ECO:0000256" key="4">
    <source>
        <dbReference type="ARBA" id="ARBA00022705"/>
    </source>
</evidence>
<evidence type="ECO:0000256" key="2">
    <source>
        <dbReference type="ARBA" id="ARBA00011322"/>
    </source>
</evidence>
<evidence type="ECO:0000313" key="18">
    <source>
        <dbReference type="Proteomes" id="UP000199075"/>
    </source>
</evidence>
<dbReference type="FunFam" id="3.40.50.300:FF:001446">
    <property type="entry name" value="DsDNA exonuclease SbcC"/>
    <property type="match status" value="1"/>
</dbReference>
<keyword evidence="4" id="KW-0235">DNA replication</keyword>
<evidence type="ECO:0000259" key="16">
    <source>
        <dbReference type="Pfam" id="PF13476"/>
    </source>
</evidence>
<evidence type="ECO:0000256" key="3">
    <source>
        <dbReference type="ARBA" id="ARBA00013368"/>
    </source>
</evidence>
<keyword evidence="12" id="KW-0233">DNA recombination</keyword>
<dbReference type="GO" id="GO:0004519">
    <property type="term" value="F:endonuclease activity"/>
    <property type="evidence" value="ECO:0007669"/>
    <property type="project" value="UniProtKB-KW"/>
</dbReference>
<evidence type="ECO:0000256" key="8">
    <source>
        <dbReference type="ARBA" id="ARBA00022801"/>
    </source>
</evidence>
<evidence type="ECO:0000256" key="15">
    <source>
        <dbReference type="SAM" id="MobiDB-lite"/>
    </source>
</evidence>
<feature type="region of interest" description="Disordered" evidence="15">
    <location>
        <begin position="395"/>
        <end position="426"/>
    </location>
</feature>
<feature type="compositionally biased region" description="Basic and acidic residues" evidence="15">
    <location>
        <begin position="820"/>
        <end position="836"/>
    </location>
</feature>
<feature type="region of interest" description="Disordered" evidence="15">
    <location>
        <begin position="63"/>
        <end position="84"/>
    </location>
</feature>
<dbReference type="GO" id="GO:0006260">
    <property type="term" value="P:DNA replication"/>
    <property type="evidence" value="ECO:0007669"/>
    <property type="project" value="UniProtKB-KW"/>
</dbReference>
<dbReference type="AlphaFoldDB" id="A0A1H0DHN0"/>
<evidence type="ECO:0000256" key="11">
    <source>
        <dbReference type="ARBA" id="ARBA00023054"/>
    </source>
</evidence>
<reference evidence="18" key="1">
    <citation type="submission" date="2016-10" db="EMBL/GenBank/DDBJ databases">
        <authorList>
            <person name="Varghese N."/>
            <person name="Submissions S."/>
        </authorList>
    </citation>
    <scope>NUCLEOTIDE SEQUENCE [LARGE SCALE GENOMIC DNA]</scope>
    <source>
        <strain evidence="18">CGMCC 1.6444</strain>
    </source>
</reference>
<comment type="function">
    <text evidence="13">SbcCD cleaves DNA hairpin structures. These structures can inhibit DNA replication and are intermediates in certain DNA recombination reactions. The complex acts as a 3'-&gt;5' double strand exonuclease that can open hairpins. It also has a 5' single-strand endonuclease activity.</text>
</comment>
<evidence type="ECO:0000256" key="12">
    <source>
        <dbReference type="ARBA" id="ARBA00023172"/>
    </source>
</evidence>
<evidence type="ECO:0000256" key="10">
    <source>
        <dbReference type="ARBA" id="ARBA00022840"/>
    </source>
</evidence>
<dbReference type="Gene3D" id="3.40.50.300">
    <property type="entry name" value="P-loop containing nucleotide triphosphate hydrolases"/>
    <property type="match status" value="2"/>
</dbReference>
<dbReference type="GO" id="GO:0004527">
    <property type="term" value="F:exonuclease activity"/>
    <property type="evidence" value="ECO:0007669"/>
    <property type="project" value="UniProtKB-KW"/>
</dbReference>
<dbReference type="GO" id="GO:0005524">
    <property type="term" value="F:ATP binding"/>
    <property type="evidence" value="ECO:0007669"/>
    <property type="project" value="UniProtKB-KW"/>
</dbReference>
<dbReference type="STRING" id="419597.SAMN04487957_101419"/>
<accession>A0A1H0DHN0</accession>
<keyword evidence="10" id="KW-0067">ATP-binding</keyword>
<organism evidence="17 18">
    <name type="scientific">Halomonas shengliensis</name>
    <dbReference type="NCBI Taxonomy" id="419597"/>
    <lineage>
        <taxon>Bacteria</taxon>
        <taxon>Pseudomonadati</taxon>
        <taxon>Pseudomonadota</taxon>
        <taxon>Gammaproteobacteria</taxon>
        <taxon>Oceanospirillales</taxon>
        <taxon>Halomonadaceae</taxon>
        <taxon>Halomonas</taxon>
    </lineage>
</organism>
<evidence type="ECO:0000256" key="7">
    <source>
        <dbReference type="ARBA" id="ARBA00022759"/>
    </source>
</evidence>
<evidence type="ECO:0000256" key="1">
    <source>
        <dbReference type="ARBA" id="ARBA00006930"/>
    </source>
</evidence>
<feature type="domain" description="Rad50/SbcC-type AAA" evidence="16">
    <location>
        <begin position="6"/>
        <end position="225"/>
    </location>
</feature>
<keyword evidence="9 17" id="KW-0269">Exonuclease</keyword>
<feature type="compositionally biased region" description="Basic and acidic residues" evidence="15">
    <location>
        <begin position="395"/>
        <end position="414"/>
    </location>
</feature>
<keyword evidence="6" id="KW-0547">Nucleotide-binding</keyword>
<evidence type="ECO:0000313" key="17">
    <source>
        <dbReference type="EMBL" id="SDN69660.1"/>
    </source>
</evidence>
<dbReference type="PANTHER" id="PTHR32114:SF2">
    <property type="entry name" value="ABC TRANSPORTER ABCH.3"/>
    <property type="match status" value="1"/>
</dbReference>
<gene>
    <name evidence="17" type="ORF">SAMN04487957_101419</name>
</gene>
<comment type="similarity">
    <text evidence="1">Belongs to the SMC family. SbcC subfamily.</text>
</comment>
<evidence type="ECO:0000256" key="5">
    <source>
        <dbReference type="ARBA" id="ARBA00022722"/>
    </source>
</evidence>
<keyword evidence="18" id="KW-1185">Reference proteome</keyword>
<evidence type="ECO:0000256" key="6">
    <source>
        <dbReference type="ARBA" id="ARBA00022741"/>
    </source>
</evidence>
<dbReference type="GO" id="GO:0006302">
    <property type="term" value="P:double-strand break repair"/>
    <property type="evidence" value="ECO:0007669"/>
    <property type="project" value="InterPro"/>
</dbReference>
<name>A0A1H0DHN0_9GAMM</name>
<keyword evidence="8" id="KW-0378">Hydrolase</keyword>
<dbReference type="Pfam" id="PF13558">
    <property type="entry name" value="SbcC_Walker_B"/>
    <property type="match status" value="1"/>
</dbReference>
<evidence type="ECO:0000256" key="14">
    <source>
        <dbReference type="SAM" id="Coils"/>
    </source>
</evidence>